<name>Q2NS34_SODGM</name>
<dbReference type="AlphaFoldDB" id="Q2NS34"/>
<feature type="region of interest" description="Disordered" evidence="1">
    <location>
        <begin position="1"/>
        <end position="22"/>
    </location>
</feature>
<proteinExistence type="predicted"/>
<reference evidence="2 3" key="1">
    <citation type="journal article" date="2006" name="Genome Res.">
        <title>Massive genome erosion and functional adaptations provide insights into the symbiotic lifestyle of Sodalis glossinidius in the tsetse host.</title>
        <authorList>
            <person name="Toh H."/>
            <person name="Weiss B.L."/>
            <person name="Perkin S.A.H."/>
            <person name="Yamashita A."/>
            <person name="Oshima K."/>
            <person name="Hattori M."/>
            <person name="Aksoy S."/>
        </authorList>
    </citation>
    <scope>NUCLEOTIDE SEQUENCE [LARGE SCALE GENOMIC DNA]</scope>
    <source>
        <strain evidence="3">morsitans</strain>
    </source>
</reference>
<gene>
    <name evidence="2" type="ordered locus">SG1766</name>
</gene>
<accession>Q2NS34</accession>
<dbReference type="EMBL" id="AP008232">
    <property type="protein sequence ID" value="BAE75041.1"/>
    <property type="molecule type" value="Genomic_DNA"/>
</dbReference>
<dbReference type="KEGG" id="sgl:SG1766"/>
<evidence type="ECO:0000256" key="1">
    <source>
        <dbReference type="SAM" id="MobiDB-lite"/>
    </source>
</evidence>
<organism evidence="2 3">
    <name type="scientific">Sodalis glossinidius (strain morsitans)</name>
    <dbReference type="NCBI Taxonomy" id="343509"/>
    <lineage>
        <taxon>Bacteria</taxon>
        <taxon>Pseudomonadati</taxon>
        <taxon>Pseudomonadota</taxon>
        <taxon>Gammaproteobacteria</taxon>
        <taxon>Enterobacterales</taxon>
        <taxon>Bruguierivoracaceae</taxon>
        <taxon>Sodalis</taxon>
    </lineage>
</organism>
<dbReference type="STRING" id="343509.SG1766"/>
<evidence type="ECO:0000313" key="2">
    <source>
        <dbReference type="EMBL" id="BAE75041.1"/>
    </source>
</evidence>
<evidence type="ECO:0000313" key="3">
    <source>
        <dbReference type="Proteomes" id="UP000001932"/>
    </source>
</evidence>
<sequence length="152" mass="16372">MAGASRHRDSVRPALRGQTHQGAALRLRRDVAERYLASAMGVSPRVPYSLQEPSYKLMSCAPSAVRASTATAAVTPEPQLATTGRLGSMLAWRSCSSSTGWGFSCPSCTSWSQGKFSCRGYDRAAGRSGAPAHRCESVPREGHRQFAPIRRC</sequence>
<dbReference type="HOGENOM" id="CLU_1721142_0_0_6"/>
<protein>
    <submittedName>
        <fullName evidence="2">Uncharacterized protein</fullName>
    </submittedName>
</protein>
<keyword evidence="3" id="KW-1185">Reference proteome</keyword>
<dbReference type="Proteomes" id="UP000001932">
    <property type="component" value="Chromosome"/>
</dbReference>
<feature type="compositionally biased region" description="Basic and acidic residues" evidence="1">
    <location>
        <begin position="1"/>
        <end position="11"/>
    </location>
</feature>